<dbReference type="InterPro" id="IPR057748">
    <property type="entry name" value="NFRKB_WH_2"/>
</dbReference>
<comment type="caution">
    <text evidence="3">The sequence shown here is derived from an EMBL/GenBank/DDBJ whole genome shotgun (WGS) entry which is preliminary data.</text>
</comment>
<keyword evidence="4" id="KW-1185">Reference proteome</keyword>
<dbReference type="EMBL" id="BJWL01000022">
    <property type="protein sequence ID" value="GFZ11086.1"/>
    <property type="molecule type" value="Genomic_DNA"/>
</dbReference>
<dbReference type="PANTHER" id="PTHR13052:SF0">
    <property type="entry name" value="DNA-BINDING PROTEIN-LIKE"/>
    <property type="match status" value="1"/>
</dbReference>
<reference evidence="3 4" key="1">
    <citation type="submission" date="2019-07" db="EMBL/GenBank/DDBJ databases">
        <title>De Novo Assembly of kiwifruit Actinidia rufa.</title>
        <authorList>
            <person name="Sugita-Konishi S."/>
            <person name="Sato K."/>
            <person name="Mori E."/>
            <person name="Abe Y."/>
            <person name="Kisaki G."/>
            <person name="Hamano K."/>
            <person name="Suezawa K."/>
            <person name="Otani M."/>
            <person name="Fukuda T."/>
            <person name="Manabe T."/>
            <person name="Gomi K."/>
            <person name="Tabuchi M."/>
            <person name="Akimitsu K."/>
            <person name="Kataoka I."/>
        </authorList>
    </citation>
    <scope>NUCLEOTIDE SEQUENCE [LARGE SCALE GENOMIC DNA]</scope>
    <source>
        <strain evidence="4">cv. Fuchu</strain>
    </source>
</reference>
<dbReference type="InterPro" id="IPR024867">
    <property type="entry name" value="NFRKB"/>
</dbReference>
<name>A0A7J0GJV2_9ERIC</name>
<sequence length="714" mass="80621">MVVMRHKIRGKSEEKTMDEMVDERDINAAHVLVEMANCVSWLPNNNALQSCTRSPAAVRIPDNKFLATVLADDYIQGANRLGGDGKMKAATGEKLNFPLSNANHVERKQKKRKLKIKFSLPQANITEKQTNGMHEMQGLSDVCGLGSRPGKKGLQTIEALASDGHDGLRMGSLASKKMKKKWRTIADDRYLDEWNEPDHLRTNSKRLIDEPTLKKKSRLQGMKRLSDVHGLSNRLGEKGRPNIDSLVSDGYYGRGMGVSESKKMTKKRKSEDSYSDGGNEYDQLHYRSKKLIHEPNLKKKLKLLKADAGTVYLGREVTNAMLLPKNESVDDRVAAVKPAKRQKLPVITPTLHSGFSFSIIHLLSSVRMSLVTPPAEYFTSARGEYLEEENGNLISLTMHQIVWCVRSNPGDPCILETQQPLVDLVRAVLKIFSSRTSPLGAKAWKPLTTYSKSSKKWSWIGPVSYSFSIDDCSKVETSSEAWDLPYKTIVNLVDCFANWLRTGQETLKQIGCLPTPPLVLMQPTNAEERFKDLRAQRSLSTISPSSDEIRAYFRREEALRHLIPERTFSYTTLDGRKSTVAPLRRCSGKPSARARDHFMLTKDRPPHVTILCLVRDAAARLPGSIGTRADVCTLVRDSQYIVDEISDLQVNQVVSGALDRLHYELDPCVKYDRDRHLWVYLHGEREEEDFESDGCTSSQRKCTWQDEMLDEDLD</sequence>
<dbReference type="Proteomes" id="UP000585474">
    <property type="component" value="Unassembled WGS sequence"/>
</dbReference>
<evidence type="ECO:0000259" key="2">
    <source>
        <dbReference type="Pfam" id="PF25793"/>
    </source>
</evidence>
<dbReference type="Pfam" id="PF25793">
    <property type="entry name" value="WHD_2nd_NFRKB"/>
    <property type="match status" value="1"/>
</dbReference>
<dbReference type="OrthoDB" id="70874at2759"/>
<evidence type="ECO:0000313" key="3">
    <source>
        <dbReference type="EMBL" id="GFZ11086.1"/>
    </source>
</evidence>
<accession>A0A7J0GJV2</accession>
<dbReference type="GO" id="GO:0031011">
    <property type="term" value="C:Ino80 complex"/>
    <property type="evidence" value="ECO:0007669"/>
    <property type="project" value="InterPro"/>
</dbReference>
<dbReference type="PANTHER" id="PTHR13052">
    <property type="entry name" value="NFRKB-RELATED"/>
    <property type="match status" value="1"/>
</dbReference>
<feature type="region of interest" description="Disordered" evidence="1">
    <location>
        <begin position="257"/>
        <end position="281"/>
    </location>
</feature>
<proteinExistence type="predicted"/>
<feature type="domain" description="Nuclear factor related to kappa-B-binding protein second winged helix" evidence="2">
    <location>
        <begin position="550"/>
        <end position="688"/>
    </location>
</feature>
<protein>
    <recommendedName>
        <fullName evidence="2">Nuclear factor related to kappa-B-binding protein second winged helix domain-containing protein</fullName>
    </recommendedName>
</protein>
<evidence type="ECO:0000313" key="4">
    <source>
        <dbReference type="Proteomes" id="UP000585474"/>
    </source>
</evidence>
<evidence type="ECO:0000256" key="1">
    <source>
        <dbReference type="SAM" id="MobiDB-lite"/>
    </source>
</evidence>
<organism evidence="3 4">
    <name type="scientific">Actinidia rufa</name>
    <dbReference type="NCBI Taxonomy" id="165716"/>
    <lineage>
        <taxon>Eukaryota</taxon>
        <taxon>Viridiplantae</taxon>
        <taxon>Streptophyta</taxon>
        <taxon>Embryophyta</taxon>
        <taxon>Tracheophyta</taxon>
        <taxon>Spermatophyta</taxon>
        <taxon>Magnoliopsida</taxon>
        <taxon>eudicotyledons</taxon>
        <taxon>Gunneridae</taxon>
        <taxon>Pentapetalae</taxon>
        <taxon>asterids</taxon>
        <taxon>Ericales</taxon>
        <taxon>Actinidiaceae</taxon>
        <taxon>Actinidia</taxon>
    </lineage>
</organism>
<dbReference type="AlphaFoldDB" id="A0A7J0GJV2"/>
<gene>
    <name evidence="3" type="ORF">Acr_22g0004840</name>
</gene>